<evidence type="ECO:0000313" key="1">
    <source>
        <dbReference type="EMBL" id="GME70235.1"/>
    </source>
</evidence>
<protein>
    <submittedName>
        <fullName evidence="1">Unnamed protein product</fullName>
    </submittedName>
</protein>
<evidence type="ECO:0000313" key="2">
    <source>
        <dbReference type="Proteomes" id="UP001165064"/>
    </source>
</evidence>
<dbReference type="Proteomes" id="UP001165064">
    <property type="component" value="Unassembled WGS sequence"/>
</dbReference>
<name>A0ACB5SRE5_AMBMO</name>
<keyword evidence="2" id="KW-1185">Reference proteome</keyword>
<gene>
    <name evidence="1" type="ORF">Amon02_000010900</name>
</gene>
<accession>A0ACB5SRE5</accession>
<organism evidence="1 2">
    <name type="scientific">Ambrosiozyma monospora</name>
    <name type="common">Yeast</name>
    <name type="synonym">Endomycopsis monosporus</name>
    <dbReference type="NCBI Taxonomy" id="43982"/>
    <lineage>
        <taxon>Eukaryota</taxon>
        <taxon>Fungi</taxon>
        <taxon>Dikarya</taxon>
        <taxon>Ascomycota</taxon>
        <taxon>Saccharomycotina</taxon>
        <taxon>Pichiomycetes</taxon>
        <taxon>Pichiales</taxon>
        <taxon>Pichiaceae</taxon>
        <taxon>Ambrosiozyma</taxon>
    </lineage>
</organism>
<proteinExistence type="predicted"/>
<comment type="caution">
    <text evidence="1">The sequence shown here is derived from an EMBL/GenBank/DDBJ whole genome shotgun (WGS) entry which is preliminary data.</text>
</comment>
<reference evidence="1" key="1">
    <citation type="submission" date="2023-04" db="EMBL/GenBank/DDBJ databases">
        <title>Ambrosiozyma monospora NBRC 10751.</title>
        <authorList>
            <person name="Ichikawa N."/>
            <person name="Sato H."/>
            <person name="Tonouchi N."/>
        </authorList>
    </citation>
    <scope>NUCLEOTIDE SEQUENCE</scope>
    <source>
        <strain evidence="1">NBRC 10751</strain>
    </source>
</reference>
<sequence>MSAVTVTGASDNGNNASSDTTTTQRKGNIGGFKQTKTLTKNLSAVNTHGETFTAPDFAIKDILGAIPKECYERRLTSGFYYVFRDIAVCAAFMYIANTYIPLISNTFLRGVAWLSYAMILSLPYTGIWVMAHECGHQAFSDYGWVNDTVGWVLHSYLLVPYFSWKYSHGKHHKANGNLQRDMVFVPKTKEQFKKAHNVVSLSELTSDAPISTLKGLLLQQFGGWWTYLLINVTGQEYPDVHPLVTSHFNPSSPIFEKRDYWFIVLSDIGILTQLFVVYNWYKQLGGFNLFINWFLPYVFTNHWLVFITFLQHTEFSLPKYMNNEWNFARGAAATIDREFGFIGWFFFHDIIETHVLHHYVSRIPFYNARLGTEKIKAVMGEHYAHSDENMWVSLWNAARECQFVDGEGGLKMFRNINNIGVPPVDN</sequence>
<dbReference type="EMBL" id="BSXS01000005">
    <property type="protein sequence ID" value="GME70235.1"/>
    <property type="molecule type" value="Genomic_DNA"/>
</dbReference>